<proteinExistence type="predicted"/>
<dbReference type="Proteomes" id="UP000283644">
    <property type="component" value="Unassembled WGS sequence"/>
</dbReference>
<dbReference type="EMBL" id="QXGH01000013">
    <property type="protein sequence ID" value="RHW27312.1"/>
    <property type="molecule type" value="Genomic_DNA"/>
</dbReference>
<evidence type="ECO:0000313" key="5">
    <source>
        <dbReference type="Proteomes" id="UP000283644"/>
    </source>
</evidence>
<dbReference type="InterPro" id="IPR050109">
    <property type="entry name" value="HTH-type_TetR-like_transc_reg"/>
</dbReference>
<dbReference type="RefSeq" id="WP_118924863.1">
    <property type="nucleotide sequence ID" value="NZ_QXGH01000013.1"/>
</dbReference>
<dbReference type="PANTHER" id="PTHR30055:SF160">
    <property type="entry name" value="TRANSCRIPTIONAL REGULATORY PROTEIN (PROBABLY ASNC-FAMILY)-RELATED"/>
    <property type="match status" value="1"/>
</dbReference>
<evidence type="ECO:0000256" key="1">
    <source>
        <dbReference type="ARBA" id="ARBA00023125"/>
    </source>
</evidence>
<evidence type="ECO:0000256" key="2">
    <source>
        <dbReference type="PROSITE-ProRule" id="PRU00335"/>
    </source>
</evidence>
<dbReference type="InterPro" id="IPR036271">
    <property type="entry name" value="Tet_transcr_reg_TetR-rel_C_sf"/>
</dbReference>
<protein>
    <submittedName>
        <fullName evidence="4">TetR/AcrR family transcriptional regulator</fullName>
    </submittedName>
</protein>
<keyword evidence="5" id="KW-1185">Reference proteome</keyword>
<dbReference type="GO" id="GO:0000976">
    <property type="term" value="F:transcription cis-regulatory region binding"/>
    <property type="evidence" value="ECO:0007669"/>
    <property type="project" value="TreeGrafter"/>
</dbReference>
<dbReference type="PANTHER" id="PTHR30055">
    <property type="entry name" value="HTH-TYPE TRANSCRIPTIONAL REGULATOR RUTR"/>
    <property type="match status" value="1"/>
</dbReference>
<evidence type="ECO:0000259" key="3">
    <source>
        <dbReference type="PROSITE" id="PS50977"/>
    </source>
</evidence>
<dbReference type="PROSITE" id="PS50977">
    <property type="entry name" value="HTH_TETR_2"/>
    <property type="match status" value="1"/>
</dbReference>
<evidence type="ECO:0000313" key="4">
    <source>
        <dbReference type="EMBL" id="RHW27312.1"/>
    </source>
</evidence>
<name>A0A417Y3S2_9ACTN</name>
<dbReference type="AlphaFoldDB" id="A0A417Y3S2"/>
<dbReference type="InterPro" id="IPR001647">
    <property type="entry name" value="HTH_TetR"/>
</dbReference>
<keyword evidence="1 2" id="KW-0238">DNA-binding</keyword>
<dbReference type="Pfam" id="PF00440">
    <property type="entry name" value="TetR_N"/>
    <property type="match status" value="1"/>
</dbReference>
<feature type="DNA-binding region" description="H-T-H motif" evidence="2">
    <location>
        <begin position="47"/>
        <end position="66"/>
    </location>
</feature>
<dbReference type="GO" id="GO:0003700">
    <property type="term" value="F:DNA-binding transcription factor activity"/>
    <property type="evidence" value="ECO:0007669"/>
    <property type="project" value="TreeGrafter"/>
</dbReference>
<dbReference type="InterPro" id="IPR009057">
    <property type="entry name" value="Homeodomain-like_sf"/>
</dbReference>
<gene>
    <name evidence="4" type="ORF">D0Z08_09130</name>
</gene>
<sequence>MASVPTSTDEQLLDGRATRWDEHTAERRERILAAAVDLVDEVGHGVSVRDIAHAAGVPRSVVYRIFRDRDDLEAQLRAEIFTRLVAVALPKLDPGSTAHSALTDAVTTYVEWVAAHPLLHHFLGTGAITRAAEGSRSATGSRSAVAQHVNQLLREAAARAGVDAALTDPVAYGVVGLIDGAVNRWVHSNPADRAPVDVLAELLTESVWAVLQSQATGLGIRLTRRTRVSALL</sequence>
<dbReference type="OrthoDB" id="4542604at2"/>
<accession>A0A417Y3S2</accession>
<reference evidence="4 5" key="1">
    <citation type="submission" date="2018-09" db="EMBL/GenBank/DDBJ databases">
        <title>Genome sequencing of Nocardioides immobilis CCTCC AB 2017083 for comparison to Nocardioides silvaticus.</title>
        <authorList>
            <person name="Li C."/>
            <person name="Wang G."/>
        </authorList>
    </citation>
    <scope>NUCLEOTIDE SEQUENCE [LARGE SCALE GENOMIC DNA]</scope>
    <source>
        <strain evidence="4 5">CCTCC AB 2017083</strain>
    </source>
</reference>
<dbReference type="PRINTS" id="PR00455">
    <property type="entry name" value="HTHTETR"/>
</dbReference>
<organism evidence="4 5">
    <name type="scientific">Nocardioides immobilis</name>
    <dbReference type="NCBI Taxonomy" id="2049295"/>
    <lineage>
        <taxon>Bacteria</taxon>
        <taxon>Bacillati</taxon>
        <taxon>Actinomycetota</taxon>
        <taxon>Actinomycetes</taxon>
        <taxon>Propionibacteriales</taxon>
        <taxon>Nocardioidaceae</taxon>
        <taxon>Nocardioides</taxon>
    </lineage>
</organism>
<dbReference type="SUPFAM" id="SSF48498">
    <property type="entry name" value="Tetracyclin repressor-like, C-terminal domain"/>
    <property type="match status" value="1"/>
</dbReference>
<dbReference type="Gene3D" id="1.10.357.10">
    <property type="entry name" value="Tetracycline Repressor, domain 2"/>
    <property type="match status" value="1"/>
</dbReference>
<feature type="domain" description="HTH tetR-type" evidence="3">
    <location>
        <begin position="25"/>
        <end position="84"/>
    </location>
</feature>
<comment type="caution">
    <text evidence="4">The sequence shown here is derived from an EMBL/GenBank/DDBJ whole genome shotgun (WGS) entry which is preliminary data.</text>
</comment>
<dbReference type="SUPFAM" id="SSF46689">
    <property type="entry name" value="Homeodomain-like"/>
    <property type="match status" value="1"/>
</dbReference>